<evidence type="ECO:0000313" key="3">
    <source>
        <dbReference type="Proteomes" id="UP000095390"/>
    </source>
</evidence>
<dbReference type="GO" id="GO:0005886">
    <property type="term" value="C:plasma membrane"/>
    <property type="evidence" value="ECO:0007669"/>
    <property type="project" value="TreeGrafter"/>
</dbReference>
<dbReference type="AlphaFoldDB" id="A0A173SN71"/>
<organism evidence="2 3">
    <name type="scientific">Anaerobutyricum hallii</name>
    <dbReference type="NCBI Taxonomy" id="39488"/>
    <lineage>
        <taxon>Bacteria</taxon>
        <taxon>Bacillati</taxon>
        <taxon>Bacillota</taxon>
        <taxon>Clostridia</taxon>
        <taxon>Lachnospirales</taxon>
        <taxon>Lachnospiraceae</taxon>
        <taxon>Anaerobutyricum</taxon>
    </lineage>
</organism>
<dbReference type="RefSeq" id="WP_055182724.1">
    <property type="nucleotide sequence ID" value="NZ_CATZPD010000006.1"/>
</dbReference>
<dbReference type="PANTHER" id="PTHR32502:SF27">
    <property type="entry name" value="PTS SYSTEM, MANNOSE-SPECIFIC IID COMPONENT"/>
    <property type="match status" value="1"/>
</dbReference>
<keyword evidence="1" id="KW-0812">Transmembrane</keyword>
<dbReference type="InterPro" id="IPR004704">
    <property type="entry name" value="PTS_IID_man"/>
</dbReference>
<keyword evidence="1" id="KW-1133">Transmembrane helix</keyword>
<keyword evidence="1" id="KW-0472">Membrane</keyword>
<protein>
    <submittedName>
        <fullName evidence="2">PTS system mannose-specific EIID component</fullName>
    </submittedName>
</protein>
<feature type="transmembrane region" description="Helical" evidence="1">
    <location>
        <begin position="125"/>
        <end position="148"/>
    </location>
</feature>
<evidence type="ECO:0000256" key="1">
    <source>
        <dbReference type="SAM" id="Phobius"/>
    </source>
</evidence>
<dbReference type="EMBL" id="CYYC01000010">
    <property type="protein sequence ID" value="CUM91813.1"/>
    <property type="molecule type" value="Genomic_DNA"/>
</dbReference>
<dbReference type="GO" id="GO:0009401">
    <property type="term" value="P:phosphoenolpyruvate-dependent sugar phosphotransferase system"/>
    <property type="evidence" value="ECO:0007669"/>
    <property type="project" value="InterPro"/>
</dbReference>
<name>A0A173SN71_9FIRM</name>
<gene>
    <name evidence="2" type="primary">manZ_1</name>
    <name evidence="2" type="ORF">ERS852578_01072</name>
</gene>
<proteinExistence type="predicted"/>
<dbReference type="OrthoDB" id="9795582at2"/>
<dbReference type="PROSITE" id="PS51108">
    <property type="entry name" value="PTS_EIID"/>
    <property type="match status" value="1"/>
</dbReference>
<sequence>MAEEKITLSKQDRRSVALRSTFLQGSWNYERMQNGGWCFAMIPAIKKLYTNKEDQKAALKRHLEFFNTHPYVASPVLGVTLALEEEKANGAQVDDAAIQGVKVGMMGPLAGVGDPVFWFTARPMLGALGASLAMGGSILGPILFFVLWNVIRWAFMWYTQEFGYRAGSKISEDLSGGLLQKVTKIASILGMFVLGSLIERWVSINFTPVVSKVKLSDGAYIDWNSLPAGAEGIKTAISQYASGMALDPTKVTTLQDNLNSLIPGLMPLLLTLLCMWLLKKKVSPIVIILALFIVGILGHVVGIL</sequence>
<feature type="transmembrane region" description="Helical" evidence="1">
    <location>
        <begin position="260"/>
        <end position="278"/>
    </location>
</feature>
<accession>A0A173SN71</accession>
<evidence type="ECO:0000313" key="2">
    <source>
        <dbReference type="EMBL" id="CUM91813.1"/>
    </source>
</evidence>
<dbReference type="InterPro" id="IPR050303">
    <property type="entry name" value="GatZ_KbaZ_carbometab"/>
</dbReference>
<feature type="transmembrane region" description="Helical" evidence="1">
    <location>
        <begin position="285"/>
        <end position="303"/>
    </location>
</feature>
<dbReference type="Pfam" id="PF03613">
    <property type="entry name" value="EIID-AGA"/>
    <property type="match status" value="1"/>
</dbReference>
<dbReference type="PANTHER" id="PTHR32502">
    <property type="entry name" value="N-ACETYLGALACTOSAMINE PERMEASE II COMPONENT-RELATED"/>
    <property type="match status" value="1"/>
</dbReference>
<dbReference type="NCBIfam" id="TIGR00828">
    <property type="entry name" value="EIID-AGA"/>
    <property type="match status" value="1"/>
</dbReference>
<dbReference type="Proteomes" id="UP000095390">
    <property type="component" value="Unassembled WGS sequence"/>
</dbReference>
<reference evidence="2 3" key="1">
    <citation type="submission" date="2015-09" db="EMBL/GenBank/DDBJ databases">
        <authorList>
            <consortium name="Pathogen Informatics"/>
        </authorList>
    </citation>
    <scope>NUCLEOTIDE SEQUENCE [LARGE SCALE GENOMIC DNA]</scope>
    <source>
        <strain evidence="2 3">2789STDY5834966</strain>
    </source>
</reference>